<protein>
    <submittedName>
        <fullName evidence="2">Isocitrate dehydrogenase [NAD]</fullName>
        <ecNumber evidence="2">1.1.1.41</ecNumber>
    </submittedName>
</protein>
<gene>
    <name evidence="2" type="ORF">AVDCRST_MAG79-131</name>
</gene>
<dbReference type="AlphaFoldDB" id="A0A6J4TCK0"/>
<reference evidence="2" key="1">
    <citation type="submission" date="2020-02" db="EMBL/GenBank/DDBJ databases">
        <authorList>
            <person name="Meier V. D."/>
        </authorList>
    </citation>
    <scope>NUCLEOTIDE SEQUENCE</scope>
    <source>
        <strain evidence="2">AVDCRST_MAG79</strain>
    </source>
</reference>
<sequence>ALPRDLHPGRRDRPRDRRGDPPRARGHGRRVQLGRPDRRRGRDGPERRQPAPAPGPRLDPGDRRGHQGPDHDPRRVGLPVRERRAPAGARALRPGPPVQVLPRRPLAFRGHRPDRDPRELRGHLLRPRVRAGRARDGVDDRGPHAASRQADPARLRPVDQAHLRHRLAADRAVRLRHRACAGAPQGHGRAQGEHHEAHRRPVPARRAGGGGGELGHRVRGPDRGQHVHAARPEARALRRARAAEPVRRHRLRPLRGADRRPRHRPRGQPRGPERALRAGARLGAEVRRAGQGQPDRDDALGRDDAPPPGRAGGRRPVGGRDRRRHRGGRPRHVRPEGRPQRPVGRRHGRLRRRGHRRDGSL</sequence>
<evidence type="ECO:0000256" key="1">
    <source>
        <dbReference type="SAM" id="MobiDB-lite"/>
    </source>
</evidence>
<feature type="non-terminal residue" evidence="2">
    <location>
        <position position="1"/>
    </location>
</feature>
<feature type="compositionally biased region" description="Basic residues" evidence="1">
    <location>
        <begin position="321"/>
        <end position="332"/>
    </location>
</feature>
<feature type="compositionally biased region" description="Basic residues" evidence="1">
    <location>
        <begin position="24"/>
        <end position="39"/>
    </location>
</feature>
<evidence type="ECO:0000313" key="2">
    <source>
        <dbReference type="EMBL" id="CAA9519844.1"/>
    </source>
</evidence>
<name>A0A6J4TCK0_9ACTN</name>
<feature type="compositionally biased region" description="Basic and acidic residues" evidence="1">
    <location>
        <begin position="214"/>
        <end position="246"/>
    </location>
</feature>
<feature type="region of interest" description="Disordered" evidence="1">
    <location>
        <begin position="183"/>
        <end position="361"/>
    </location>
</feature>
<proteinExistence type="predicted"/>
<accession>A0A6J4TCK0</accession>
<dbReference type="GO" id="GO:0004449">
    <property type="term" value="F:isocitrate dehydrogenase (NAD+) activity"/>
    <property type="evidence" value="ECO:0007669"/>
    <property type="project" value="UniProtKB-EC"/>
</dbReference>
<feature type="compositionally biased region" description="Basic and acidic residues" evidence="1">
    <location>
        <begin position="59"/>
        <end position="85"/>
    </location>
</feature>
<feature type="compositionally biased region" description="Basic and acidic residues" evidence="1">
    <location>
        <begin position="284"/>
        <end position="305"/>
    </location>
</feature>
<feature type="compositionally biased region" description="Basic and acidic residues" evidence="1">
    <location>
        <begin position="1"/>
        <end position="23"/>
    </location>
</feature>
<dbReference type="EC" id="1.1.1.41" evidence="2"/>
<keyword evidence="2" id="KW-0560">Oxidoreductase</keyword>
<organism evidence="2">
    <name type="scientific">uncultured Thermoleophilia bacterium</name>
    <dbReference type="NCBI Taxonomy" id="1497501"/>
    <lineage>
        <taxon>Bacteria</taxon>
        <taxon>Bacillati</taxon>
        <taxon>Actinomycetota</taxon>
        <taxon>Thermoleophilia</taxon>
        <taxon>environmental samples</taxon>
    </lineage>
</organism>
<feature type="region of interest" description="Disordered" evidence="1">
    <location>
        <begin position="1"/>
        <end position="156"/>
    </location>
</feature>
<feature type="compositionally biased region" description="Basic residues" evidence="1">
    <location>
        <begin position="123"/>
        <end position="132"/>
    </location>
</feature>
<dbReference type="EMBL" id="CADCWC010000023">
    <property type="protein sequence ID" value="CAA9519844.1"/>
    <property type="molecule type" value="Genomic_DNA"/>
</dbReference>
<feature type="compositionally biased region" description="Basic and acidic residues" evidence="1">
    <location>
        <begin position="111"/>
        <end position="122"/>
    </location>
</feature>
<feature type="non-terminal residue" evidence="2">
    <location>
        <position position="361"/>
    </location>
</feature>
<feature type="compositionally biased region" description="Basic residues" evidence="1">
    <location>
        <begin position="343"/>
        <end position="361"/>
    </location>
</feature>
<feature type="compositionally biased region" description="Basic and acidic residues" evidence="1">
    <location>
        <begin position="133"/>
        <end position="143"/>
    </location>
</feature>
<feature type="compositionally biased region" description="Basic and acidic residues" evidence="1">
    <location>
        <begin position="40"/>
        <end position="49"/>
    </location>
</feature>